<feature type="domain" description="Enoyl reductase (ER)" evidence="1">
    <location>
        <begin position="10"/>
        <end position="334"/>
    </location>
</feature>
<dbReference type="SUPFAM" id="SSF51735">
    <property type="entry name" value="NAD(P)-binding Rossmann-fold domains"/>
    <property type="match status" value="1"/>
</dbReference>
<dbReference type="InterPro" id="IPR013149">
    <property type="entry name" value="ADH-like_C"/>
</dbReference>
<dbReference type="Proteomes" id="UP000199046">
    <property type="component" value="Unassembled WGS sequence"/>
</dbReference>
<dbReference type="InterPro" id="IPR013154">
    <property type="entry name" value="ADH-like_N"/>
</dbReference>
<dbReference type="AlphaFoldDB" id="A0A1I1HVX9"/>
<dbReference type="PANTHER" id="PTHR45033:SF2">
    <property type="entry name" value="ZINC-TYPE ALCOHOL DEHYDROGENASE-LIKE PROTEIN C1773.06C"/>
    <property type="match status" value="1"/>
</dbReference>
<dbReference type="GO" id="GO:0016491">
    <property type="term" value="F:oxidoreductase activity"/>
    <property type="evidence" value="ECO:0007669"/>
    <property type="project" value="InterPro"/>
</dbReference>
<organism evidence="2 3">
    <name type="scientific">Kushneria avicenniae</name>
    <dbReference type="NCBI Taxonomy" id="402385"/>
    <lineage>
        <taxon>Bacteria</taxon>
        <taxon>Pseudomonadati</taxon>
        <taxon>Pseudomonadota</taxon>
        <taxon>Gammaproteobacteria</taxon>
        <taxon>Oceanospirillales</taxon>
        <taxon>Halomonadaceae</taxon>
        <taxon>Kushneria</taxon>
    </lineage>
</organism>
<dbReference type="SMART" id="SM00829">
    <property type="entry name" value="PKS_ER"/>
    <property type="match status" value="1"/>
</dbReference>
<dbReference type="InterPro" id="IPR052711">
    <property type="entry name" value="Zinc_ADH-like"/>
</dbReference>
<accession>A0A1I1HVX9</accession>
<evidence type="ECO:0000313" key="2">
    <source>
        <dbReference type="EMBL" id="SFC27732.1"/>
    </source>
</evidence>
<dbReference type="Gene3D" id="3.90.180.10">
    <property type="entry name" value="Medium-chain alcohol dehydrogenases, catalytic domain"/>
    <property type="match status" value="1"/>
</dbReference>
<reference evidence="3" key="1">
    <citation type="submission" date="2016-10" db="EMBL/GenBank/DDBJ databases">
        <authorList>
            <person name="Varghese N."/>
            <person name="Submissions S."/>
        </authorList>
    </citation>
    <scope>NUCLEOTIDE SEQUENCE [LARGE SCALE GENOMIC DNA]</scope>
    <source>
        <strain evidence="3">DSM 23439</strain>
    </source>
</reference>
<dbReference type="PANTHER" id="PTHR45033">
    <property type="match status" value="1"/>
</dbReference>
<evidence type="ECO:0000259" key="1">
    <source>
        <dbReference type="SMART" id="SM00829"/>
    </source>
</evidence>
<gene>
    <name evidence="2" type="ORF">SAMN05421848_0851</name>
</gene>
<dbReference type="InterPro" id="IPR036291">
    <property type="entry name" value="NAD(P)-bd_dom_sf"/>
</dbReference>
<evidence type="ECO:0000313" key="3">
    <source>
        <dbReference type="Proteomes" id="UP000199046"/>
    </source>
</evidence>
<dbReference type="OrthoDB" id="9787435at2"/>
<sequence length="337" mass="36187">MRLYTLPKTDAISDLTLAERDTPRPARGQVLVRMRAASLNYRDLMVATGNYGAGGVAPDRIPLSDGAGEVVEVGENVTRVGVGDRVAGIFMQNWLGGEVNDSHPGSAMGGAIDGVLSEYVLFDQQGLVKLPEHLSYEEGATLPCAAVTAWNALYAGKSPLKTGDSVLLLGTGGVSMFGLQFARAAGARVIQTSSSEDKLARVRELGAGDTINYRHIPEWQEEVIRLTNGRGVDHVVEVGGAGTLPRSIDSARLGGQVNLIGVLTGGQIDPVNIMRKSILLRGVYVGSREMFEQMNRAITQHQIRPIIDRTFAFEDTRAAFEHLESQQHLGKVVITIG</sequence>
<dbReference type="InterPro" id="IPR011032">
    <property type="entry name" value="GroES-like_sf"/>
</dbReference>
<keyword evidence="3" id="KW-1185">Reference proteome</keyword>
<dbReference type="SUPFAM" id="SSF50129">
    <property type="entry name" value="GroES-like"/>
    <property type="match status" value="1"/>
</dbReference>
<dbReference type="Gene3D" id="3.40.50.720">
    <property type="entry name" value="NAD(P)-binding Rossmann-like Domain"/>
    <property type="match status" value="1"/>
</dbReference>
<protein>
    <submittedName>
        <fullName evidence="2">NADPH:quinone reductase</fullName>
    </submittedName>
</protein>
<dbReference type="InterPro" id="IPR020843">
    <property type="entry name" value="ER"/>
</dbReference>
<dbReference type="Pfam" id="PF08240">
    <property type="entry name" value="ADH_N"/>
    <property type="match status" value="1"/>
</dbReference>
<dbReference type="Pfam" id="PF00107">
    <property type="entry name" value="ADH_zinc_N"/>
    <property type="match status" value="1"/>
</dbReference>
<dbReference type="STRING" id="402385.SAMN05421848_0851"/>
<dbReference type="EMBL" id="FOLY01000002">
    <property type="protein sequence ID" value="SFC27732.1"/>
    <property type="molecule type" value="Genomic_DNA"/>
</dbReference>
<name>A0A1I1HVX9_9GAMM</name>
<dbReference type="CDD" id="cd08276">
    <property type="entry name" value="MDR7"/>
    <property type="match status" value="1"/>
</dbReference>
<proteinExistence type="predicted"/>